<dbReference type="InterPro" id="IPR022677">
    <property type="entry name" value="NMT_C"/>
</dbReference>
<reference evidence="11" key="1">
    <citation type="journal article" date="2016" name="Nat. Commun.">
        <title>The Gonium pectorale genome demonstrates co-option of cell cycle regulation during the evolution of multicellularity.</title>
        <authorList>
            <person name="Hanschen E.R."/>
            <person name="Marriage T.N."/>
            <person name="Ferris P.J."/>
            <person name="Hamaji T."/>
            <person name="Toyoda A."/>
            <person name="Fujiyama A."/>
            <person name="Neme R."/>
            <person name="Noguchi H."/>
            <person name="Minakuchi Y."/>
            <person name="Suzuki M."/>
            <person name="Kawai-Toyooka H."/>
            <person name="Smith D.R."/>
            <person name="Sparks H."/>
            <person name="Anderson J."/>
            <person name="Bakaric R."/>
            <person name="Luria V."/>
            <person name="Karger A."/>
            <person name="Kirschner M.W."/>
            <person name="Durand P.M."/>
            <person name="Michod R.E."/>
            <person name="Nozaki H."/>
            <person name="Olson B.J."/>
        </authorList>
    </citation>
    <scope>NUCLEOTIDE SEQUENCE [LARGE SCALE GENOMIC DNA]</scope>
    <source>
        <strain evidence="11">NIES-2863</strain>
    </source>
</reference>
<evidence type="ECO:0000256" key="2">
    <source>
        <dbReference type="ARBA" id="ARBA00012923"/>
    </source>
</evidence>
<dbReference type="Gene3D" id="3.40.630.170">
    <property type="match status" value="1"/>
</dbReference>
<dbReference type="InterPro" id="IPR022676">
    <property type="entry name" value="NMT_N"/>
</dbReference>
<comment type="function">
    <text evidence="5">Adds a myristoyl group to the N-terminal glycine residue of certain cellular proteins.</text>
</comment>
<dbReference type="InterPro" id="IPR022678">
    <property type="entry name" value="NMT_CS"/>
</dbReference>
<dbReference type="PROSITE" id="PS00975">
    <property type="entry name" value="NMT_1"/>
    <property type="match status" value="1"/>
</dbReference>
<dbReference type="OrthoDB" id="60315at2759"/>
<evidence type="ECO:0000256" key="6">
    <source>
        <dbReference type="RuleBase" id="RU004178"/>
    </source>
</evidence>
<dbReference type="Proteomes" id="UP000075714">
    <property type="component" value="Unassembled WGS sequence"/>
</dbReference>
<dbReference type="GO" id="GO:0005737">
    <property type="term" value="C:cytoplasm"/>
    <property type="evidence" value="ECO:0007669"/>
    <property type="project" value="TreeGrafter"/>
</dbReference>
<accession>A0A150G8I5</accession>
<dbReference type="STRING" id="33097.A0A150G8I5"/>
<dbReference type="InterPro" id="IPR016181">
    <property type="entry name" value="Acyl_CoA_acyltransferase"/>
</dbReference>
<keyword evidence="11" id="KW-1185">Reference proteome</keyword>
<dbReference type="PANTHER" id="PTHR11377">
    <property type="entry name" value="N-MYRISTOYL TRANSFERASE"/>
    <property type="match status" value="1"/>
</dbReference>
<dbReference type="Pfam" id="PF02799">
    <property type="entry name" value="NMT_C"/>
    <property type="match status" value="1"/>
</dbReference>
<dbReference type="PANTHER" id="PTHR11377:SF5">
    <property type="entry name" value="GLYCYLPEPTIDE N-TETRADECANOYLTRANSFERASE"/>
    <property type="match status" value="1"/>
</dbReference>
<feature type="domain" description="Glycylpeptide N-tetradecanoyltransferase N-terminal" evidence="8">
    <location>
        <begin position="379"/>
        <end position="519"/>
    </location>
</feature>
<name>A0A150G8I5_GONPE</name>
<comment type="catalytic activity">
    <reaction evidence="5">
        <text>N-terminal glycyl-[protein] + tetradecanoyl-CoA = N-tetradecanoylglycyl-[protein] + CoA + H(+)</text>
        <dbReference type="Rhea" id="RHEA:15521"/>
        <dbReference type="Rhea" id="RHEA-COMP:12666"/>
        <dbReference type="Rhea" id="RHEA-COMP:12667"/>
        <dbReference type="ChEBI" id="CHEBI:15378"/>
        <dbReference type="ChEBI" id="CHEBI:57287"/>
        <dbReference type="ChEBI" id="CHEBI:57385"/>
        <dbReference type="ChEBI" id="CHEBI:64723"/>
        <dbReference type="ChEBI" id="CHEBI:133050"/>
        <dbReference type="EC" id="2.3.1.97"/>
    </reaction>
</comment>
<feature type="compositionally biased region" description="Basic residues" evidence="7">
    <location>
        <begin position="291"/>
        <end position="300"/>
    </location>
</feature>
<dbReference type="Pfam" id="PF01233">
    <property type="entry name" value="NMT"/>
    <property type="match status" value="1"/>
</dbReference>
<evidence type="ECO:0000256" key="1">
    <source>
        <dbReference type="ARBA" id="ARBA00009469"/>
    </source>
</evidence>
<evidence type="ECO:0000313" key="10">
    <source>
        <dbReference type="EMBL" id="KXZ46157.1"/>
    </source>
</evidence>
<proteinExistence type="inferred from homology"/>
<dbReference type="EMBL" id="LSYV01000047">
    <property type="protein sequence ID" value="KXZ46157.1"/>
    <property type="molecule type" value="Genomic_DNA"/>
</dbReference>
<evidence type="ECO:0000259" key="9">
    <source>
        <dbReference type="Pfam" id="PF02799"/>
    </source>
</evidence>
<evidence type="ECO:0000256" key="4">
    <source>
        <dbReference type="ARBA" id="ARBA00023315"/>
    </source>
</evidence>
<evidence type="ECO:0000256" key="3">
    <source>
        <dbReference type="ARBA" id="ARBA00022679"/>
    </source>
</evidence>
<sequence>MPGWKLAQYRRLMERITATLGDAYKQRRPADALHMELDGSALKGTALRDSDVDLLFKTRADVPRKLKNWLLDRLQDELQLAPGYSRVNIQRHRKSAALSVWAAPVEGSGGQPFGLRADLLFELATVGPPVSPVADSLLGSPEAKIAVRALKLFMQVSFGVATLKSFCLEALMRHVVVDCGAAPAGGADAGEEGAGEAAAPSATQILYMALQLFTLPGMTATEMQARVAPHVLFDCGGMFDRGDFINWRARATSLLRQLLKLAGALQSGVQLPHDPADALYLIFRGSGKRPKRVERRKAAQRRQQESPTTDEDRSERGSDSDDVDGQRSRSSESDPGDDGDKECGMHGDPLSGIAVPMQYRDEHRELSSWAAAAAEPPIELFEWCVCDLNDDAVAKEVYELLSNNYVEDDDNMFRFNYSTGFLKWCLLCPGSRLDWMVGVRVRASRKLVGFISAVPAHIRAGQQTVRMVEINFLCVHKKLRSKRLAPVLIKEITRRVNLCDIWQAAYTAGVLLPKPVATCRYYHRSLNPRKLIDVGFSRLPPRSTMARTIKLYKLPDEAVTPGLREARSSDAPQIAELLNAHLSRYKLTQVFNAEEVAHWFQNISLVVNAYVVEPPDSPGTITDVVSFYTLPSSILGHPTHTELRAAYLYYTVATTTPLKQLVNDAMIRAAALGYDVFNALDLMLNESFLKDLKFGQGDGQLHYYLYNWRLGAGQPMAAGDVGLVLM</sequence>
<keyword evidence="3 5" id="KW-0808">Transferase</keyword>
<evidence type="ECO:0000256" key="5">
    <source>
        <dbReference type="RuleBase" id="RU000586"/>
    </source>
</evidence>
<dbReference type="PROSITE" id="PS00976">
    <property type="entry name" value="NMT_2"/>
    <property type="match status" value="1"/>
</dbReference>
<dbReference type="FunFam" id="3.40.630.170:FF:000003">
    <property type="entry name" value="Glycylpeptide N-tetradecanoyltransferase"/>
    <property type="match status" value="1"/>
</dbReference>
<comment type="caution">
    <text evidence="10">The sequence shown here is derived from an EMBL/GenBank/DDBJ whole genome shotgun (WGS) entry which is preliminary data.</text>
</comment>
<gene>
    <name evidence="10" type="ORF">GPECTOR_46g226</name>
</gene>
<feature type="domain" description="Glycylpeptide N-tetradecanoyltransferase C-terminal" evidence="9">
    <location>
        <begin position="533"/>
        <end position="712"/>
    </location>
</feature>
<feature type="region of interest" description="Disordered" evidence="7">
    <location>
        <begin position="291"/>
        <end position="347"/>
    </location>
</feature>
<protein>
    <recommendedName>
        <fullName evidence="2 5">Glycylpeptide N-tetradecanoyltransferase</fullName>
        <ecNumber evidence="2 5">2.3.1.97</ecNumber>
    </recommendedName>
</protein>
<dbReference type="InterPro" id="IPR000903">
    <property type="entry name" value="NMT"/>
</dbReference>
<dbReference type="GO" id="GO:0004379">
    <property type="term" value="F:glycylpeptide N-tetradecanoyltransferase activity"/>
    <property type="evidence" value="ECO:0007669"/>
    <property type="project" value="UniProtKB-EC"/>
</dbReference>
<feature type="compositionally biased region" description="Basic and acidic residues" evidence="7">
    <location>
        <begin position="310"/>
        <end position="332"/>
    </location>
</feature>
<dbReference type="AlphaFoldDB" id="A0A150G8I5"/>
<organism evidence="10 11">
    <name type="scientific">Gonium pectorale</name>
    <name type="common">Green alga</name>
    <dbReference type="NCBI Taxonomy" id="33097"/>
    <lineage>
        <taxon>Eukaryota</taxon>
        <taxon>Viridiplantae</taxon>
        <taxon>Chlorophyta</taxon>
        <taxon>core chlorophytes</taxon>
        <taxon>Chlorophyceae</taxon>
        <taxon>CS clade</taxon>
        <taxon>Chlamydomonadales</taxon>
        <taxon>Volvocaceae</taxon>
        <taxon>Gonium</taxon>
    </lineage>
</organism>
<evidence type="ECO:0000259" key="8">
    <source>
        <dbReference type="Pfam" id="PF01233"/>
    </source>
</evidence>
<keyword evidence="4 5" id="KW-0012">Acyltransferase</keyword>
<evidence type="ECO:0000256" key="7">
    <source>
        <dbReference type="SAM" id="MobiDB-lite"/>
    </source>
</evidence>
<dbReference type="EC" id="2.3.1.97" evidence="2 5"/>
<comment type="similarity">
    <text evidence="1 6">Belongs to the NMT family.</text>
</comment>
<evidence type="ECO:0000313" key="11">
    <source>
        <dbReference type="Proteomes" id="UP000075714"/>
    </source>
</evidence>
<dbReference type="SUPFAM" id="SSF55729">
    <property type="entry name" value="Acyl-CoA N-acyltransferases (Nat)"/>
    <property type="match status" value="2"/>
</dbReference>